<evidence type="ECO:0000256" key="1">
    <source>
        <dbReference type="ARBA" id="ARBA00022729"/>
    </source>
</evidence>
<dbReference type="Gene3D" id="2.60.40.3760">
    <property type="match status" value="5"/>
</dbReference>
<proteinExistence type="predicted"/>
<gene>
    <name evidence="4" type="ordered locus">GALLO_0625</name>
</gene>
<dbReference type="InterPro" id="IPR005877">
    <property type="entry name" value="YSIRK_signal_dom"/>
</dbReference>
<dbReference type="Proteomes" id="UP000001517">
    <property type="component" value="Chromosome"/>
</dbReference>
<protein>
    <submittedName>
        <fullName evidence="4">Cell wall associated protein</fullName>
    </submittedName>
</protein>
<dbReference type="Pfam" id="PF08481">
    <property type="entry name" value="GBS_Bsp-like"/>
    <property type="match status" value="5"/>
</dbReference>
<feature type="domain" description="SH3b" evidence="3">
    <location>
        <begin position="837"/>
        <end position="896"/>
    </location>
</feature>
<dbReference type="Pfam" id="PF08460">
    <property type="entry name" value="SH3_5"/>
    <property type="match status" value="3"/>
</dbReference>
<feature type="compositionally biased region" description="Acidic residues" evidence="2">
    <location>
        <begin position="77"/>
        <end position="93"/>
    </location>
</feature>
<dbReference type="InterPro" id="IPR013688">
    <property type="entry name" value="GBS_Bsp-like"/>
</dbReference>
<dbReference type="RefSeq" id="WP_012961635.1">
    <property type="nucleotide sequence ID" value="NC_013798.1"/>
</dbReference>
<feature type="domain" description="SH3b" evidence="3">
    <location>
        <begin position="351"/>
        <end position="418"/>
    </location>
</feature>
<dbReference type="InterPro" id="IPR003646">
    <property type="entry name" value="SH3-like_bac-type"/>
</dbReference>
<feature type="region of interest" description="Disordered" evidence="2">
    <location>
        <begin position="56"/>
        <end position="135"/>
    </location>
</feature>
<dbReference type="SMART" id="SM00287">
    <property type="entry name" value="SH3b"/>
    <property type="match status" value="3"/>
</dbReference>
<dbReference type="AlphaFoldDB" id="A0AA36NQ96"/>
<sequence>MKKSIFGCEEQRFGIRKYSVGVASVLIASVLVMGGQTVAADDVVSADAISTELVTDVQEESENSSAISESNVQADVTTEDENTEAVTSDETDEQAVSQVANENQPEETADVAKEEQVEESNATETSEAREVESNENEVVTINVAQASKNVQTNQARVFEESKIPVTANSLPNQGYYTYTKQTEVKNTPKASAPVAFYANVGDRIFYDQVLSEDGYQWISYKSYSGQRRYAAIQKLTPTVVQKLSGSINIQNVSSQGFEVLVTNVSDPEGVKAVKVPVWTDKNDQDDIIWYDGVKQTNGDYKVIVKTAEHKGETGNYNVHLYYLEQSGKMQGIEGKKVTVPEKTTGAQNIPEQGSYTFNEVVEVKNEPKMSAPTEFTFEKGFKLGYYDKVLEADNHQWISYVSYGGVRRYIPIATLKTQAPTGKVDIQNHANGDFDVIVSDVSDSNGIKAVKVPVWTVKNDQDDIIWYDAVKQSDGTYKVNVKLSEHKNERGDYNVHLYYQEPDGKMRGVLGTKTTVAEAKASVTGKVDIKNHANGDFDVIVSNVSDSNGIKAVKVPVWTVKNDQDDIIWYDGVKQSDGTYKVNVKLSEHKNERGDYNVHLYYQEPDGKMRGVLGTKTTVEAPKTSVTGKVDIKNHANGDFDVIVSDVSDSNGIKAVKVPVWTVKNDQDDIIWYDAVKQSDGTYKVSVKLSEHKNERGDYNVHLYYQETDGKMRGVLGTKTTVAEAKLSGQLAITNQSPQGFDVIISEVSNPNGVKTVKVPVWSTQGGQDDIIWYNATKQNDGTYKVAVNVKDHKNNSGEYNVHLYYEQNDGSLKGVSATRTTVEAPKAQPAPAMPQSGTYVFTSPKEVKSQPKVSAPTEFTLDKGYQIRYDQAFSADGHQWISYVSYGGLRRYVLIN</sequence>
<keyword evidence="1" id="KW-0732">Signal</keyword>
<organism evidence="4 5">
    <name type="scientific">Streptococcus gallolyticus (strain UCN34)</name>
    <dbReference type="NCBI Taxonomy" id="637909"/>
    <lineage>
        <taxon>Bacteria</taxon>
        <taxon>Bacillati</taxon>
        <taxon>Bacillota</taxon>
        <taxon>Bacilli</taxon>
        <taxon>Lactobacillales</taxon>
        <taxon>Streptococcaceae</taxon>
        <taxon>Streptococcus</taxon>
    </lineage>
</organism>
<dbReference type="EMBL" id="FN597254">
    <property type="protein sequence ID" value="CBI13117.1"/>
    <property type="molecule type" value="Genomic_DNA"/>
</dbReference>
<accession>A0AA36NQ96</accession>
<evidence type="ECO:0000313" key="4">
    <source>
        <dbReference type="EMBL" id="CBI13117.1"/>
    </source>
</evidence>
<feature type="compositionally biased region" description="Polar residues" evidence="2">
    <location>
        <begin position="94"/>
        <end position="103"/>
    </location>
</feature>
<dbReference type="Gene3D" id="2.30.30.40">
    <property type="entry name" value="SH3 Domains"/>
    <property type="match status" value="3"/>
</dbReference>
<dbReference type="KEGG" id="sga:GALLO_0625"/>
<feature type="domain" description="SH3b" evidence="3">
    <location>
        <begin position="171"/>
        <end position="239"/>
    </location>
</feature>
<name>A0AA36NQ96_STRG3</name>
<reference evidence="4 5" key="1">
    <citation type="journal article" date="2010" name="J. Bacteriol.">
        <title>Genome sequence of Streptococcus gallolyticus: insights into its adaptation to the bovine rumen and its ability to cause endocarditis.</title>
        <authorList>
            <person name="Rusniok C."/>
            <person name="Couve E."/>
            <person name="Da Cunha V."/>
            <person name="El Gana R."/>
            <person name="Zidane N."/>
            <person name="Bouchier C."/>
            <person name="Poyart C."/>
            <person name="Leclercq R."/>
            <person name="Trieu-Cuot P."/>
            <person name="Glaser P."/>
        </authorList>
    </citation>
    <scope>NUCLEOTIDE SEQUENCE [LARGE SCALE GENOMIC DNA]</scope>
    <source>
        <strain evidence="4 5">UCN34</strain>
    </source>
</reference>
<dbReference type="NCBIfam" id="TIGR01168">
    <property type="entry name" value="YSIRK_signal"/>
    <property type="match status" value="1"/>
</dbReference>
<dbReference type="Pfam" id="PF04650">
    <property type="entry name" value="YSIRK_signal"/>
    <property type="match status" value="1"/>
</dbReference>
<evidence type="ECO:0000313" key="5">
    <source>
        <dbReference type="Proteomes" id="UP000001517"/>
    </source>
</evidence>
<evidence type="ECO:0000256" key="2">
    <source>
        <dbReference type="SAM" id="MobiDB-lite"/>
    </source>
</evidence>
<evidence type="ECO:0000259" key="3">
    <source>
        <dbReference type="SMART" id="SM00287"/>
    </source>
</evidence>